<dbReference type="Proteomes" id="UP000887575">
    <property type="component" value="Unassembled WGS sequence"/>
</dbReference>
<organism evidence="1 2">
    <name type="scientific">Mesorhabditis belari</name>
    <dbReference type="NCBI Taxonomy" id="2138241"/>
    <lineage>
        <taxon>Eukaryota</taxon>
        <taxon>Metazoa</taxon>
        <taxon>Ecdysozoa</taxon>
        <taxon>Nematoda</taxon>
        <taxon>Chromadorea</taxon>
        <taxon>Rhabditida</taxon>
        <taxon>Rhabditina</taxon>
        <taxon>Rhabditomorpha</taxon>
        <taxon>Rhabditoidea</taxon>
        <taxon>Rhabditidae</taxon>
        <taxon>Mesorhabditinae</taxon>
        <taxon>Mesorhabditis</taxon>
    </lineage>
</organism>
<protein>
    <submittedName>
        <fullName evidence="2">Uncharacterized protein</fullName>
    </submittedName>
</protein>
<sequence>MKASSLDGNLTNLSEKSLRGFLMKKFLKRFRSEEDRRDDLKDYERICRKSYEKNEAAYERSIAAEKCGKDEIEICRNVLKCYL</sequence>
<dbReference type="WBParaSite" id="MBELARI_LOCUS4954">
    <property type="protein sequence ID" value="MBELARI_LOCUS4954"/>
    <property type="gene ID" value="MBELARI_LOCUS4954"/>
</dbReference>
<dbReference type="AlphaFoldDB" id="A0AAF3FD83"/>
<reference evidence="2" key="1">
    <citation type="submission" date="2024-02" db="UniProtKB">
        <authorList>
            <consortium name="WormBaseParasite"/>
        </authorList>
    </citation>
    <scope>IDENTIFICATION</scope>
</reference>
<keyword evidence="1" id="KW-1185">Reference proteome</keyword>
<proteinExistence type="predicted"/>
<evidence type="ECO:0000313" key="1">
    <source>
        <dbReference type="Proteomes" id="UP000887575"/>
    </source>
</evidence>
<evidence type="ECO:0000313" key="2">
    <source>
        <dbReference type="WBParaSite" id="MBELARI_LOCUS4954"/>
    </source>
</evidence>
<accession>A0AAF3FD83</accession>
<name>A0AAF3FD83_9BILA</name>